<sequence length="51" mass="5694">MQMAELMGLKNDNLLWFATGVLGFLLGGFSGMTGALFRKVFERKDAGFYRS</sequence>
<name>S2D8Y9_INDAL</name>
<dbReference type="EMBL" id="ALWO02000037">
    <property type="protein sequence ID" value="EOZ95687.1"/>
    <property type="molecule type" value="Genomic_DNA"/>
</dbReference>
<gene>
    <name evidence="2" type="ORF">A33Q_3049</name>
</gene>
<evidence type="ECO:0000256" key="1">
    <source>
        <dbReference type="SAM" id="Phobius"/>
    </source>
</evidence>
<evidence type="ECO:0000313" key="3">
    <source>
        <dbReference type="Proteomes" id="UP000006073"/>
    </source>
</evidence>
<keyword evidence="3" id="KW-1185">Reference proteome</keyword>
<reference evidence="2 3" key="1">
    <citation type="journal article" date="2013" name="Genome Announc.">
        <title>Draft Genome Sequence of Indibacter alkaliphilus Strain LW1T, Isolated from Lonar Lake, a Haloalkaline Lake in the Buldana District of Maharashtra, India.</title>
        <authorList>
            <person name="Singh A."/>
            <person name="Kumar Jangir P."/>
            <person name="Sharma R."/>
            <person name="Singh A."/>
            <person name="Kumar Pinnaka A."/>
            <person name="Shivaji S."/>
        </authorList>
    </citation>
    <scope>NUCLEOTIDE SEQUENCE [LARGE SCALE GENOMIC DNA]</scope>
    <source>
        <strain evidence="3">CCUG 57479 / KCTC 22604 / LW1</strain>
    </source>
</reference>
<feature type="transmembrane region" description="Helical" evidence="1">
    <location>
        <begin position="14"/>
        <end position="37"/>
    </location>
</feature>
<dbReference type="STRING" id="1189612.A33Q_3049"/>
<keyword evidence="1" id="KW-0812">Transmembrane</keyword>
<keyword evidence="1" id="KW-1133">Transmembrane helix</keyword>
<proteinExistence type="predicted"/>
<keyword evidence="1" id="KW-0472">Membrane</keyword>
<organism evidence="2 3">
    <name type="scientific">Indibacter alkaliphilus (strain CCUG 57479 / KCTC 22604 / LW1)</name>
    <dbReference type="NCBI Taxonomy" id="1189612"/>
    <lineage>
        <taxon>Bacteria</taxon>
        <taxon>Pseudomonadati</taxon>
        <taxon>Bacteroidota</taxon>
        <taxon>Cytophagia</taxon>
        <taxon>Cytophagales</taxon>
        <taxon>Cyclobacteriaceae</taxon>
    </lineage>
</organism>
<dbReference type="AlphaFoldDB" id="S2D8Y9"/>
<dbReference type="Proteomes" id="UP000006073">
    <property type="component" value="Unassembled WGS sequence"/>
</dbReference>
<comment type="caution">
    <text evidence="2">The sequence shown here is derived from an EMBL/GenBank/DDBJ whole genome shotgun (WGS) entry which is preliminary data.</text>
</comment>
<evidence type="ECO:0000313" key="2">
    <source>
        <dbReference type="EMBL" id="EOZ95687.1"/>
    </source>
</evidence>
<accession>S2D8Y9</accession>
<protein>
    <submittedName>
        <fullName evidence="2">Uncharacterized protein</fullName>
    </submittedName>
</protein>